<evidence type="ECO:0000256" key="1">
    <source>
        <dbReference type="SAM" id="MobiDB-lite"/>
    </source>
</evidence>
<evidence type="ECO:0000313" key="3">
    <source>
        <dbReference type="Proteomes" id="UP000465622"/>
    </source>
</evidence>
<evidence type="ECO:0000313" key="2">
    <source>
        <dbReference type="EMBL" id="BBX32826.1"/>
    </source>
</evidence>
<organism evidence="2 3">
    <name type="scientific">Mycolicibacterium mageritense</name>
    <name type="common">Mycobacterium mageritense</name>
    <dbReference type="NCBI Taxonomy" id="53462"/>
    <lineage>
        <taxon>Bacteria</taxon>
        <taxon>Bacillati</taxon>
        <taxon>Actinomycetota</taxon>
        <taxon>Actinomycetes</taxon>
        <taxon>Mycobacteriales</taxon>
        <taxon>Mycobacteriaceae</taxon>
        <taxon>Mycolicibacterium</taxon>
    </lineage>
</organism>
<name>A0ABM7HQK8_MYCME</name>
<gene>
    <name evidence="2" type="ORF">MMAGJ_21080</name>
</gene>
<dbReference type="EMBL" id="AP022567">
    <property type="protein sequence ID" value="BBX32826.1"/>
    <property type="molecule type" value="Genomic_DNA"/>
</dbReference>
<accession>A0ABM7HQK8</accession>
<feature type="compositionally biased region" description="Polar residues" evidence="1">
    <location>
        <begin position="53"/>
        <end position="81"/>
    </location>
</feature>
<keyword evidence="3" id="KW-1185">Reference proteome</keyword>
<proteinExistence type="predicted"/>
<dbReference type="Proteomes" id="UP000465622">
    <property type="component" value="Chromosome"/>
</dbReference>
<reference evidence="2 3" key="1">
    <citation type="journal article" date="2019" name="Emerg. Microbes Infect.">
        <title>Comprehensive subspecies identification of 175 nontuberculous mycobacteria species based on 7547 genomic profiles.</title>
        <authorList>
            <person name="Matsumoto Y."/>
            <person name="Kinjo T."/>
            <person name="Motooka D."/>
            <person name="Nabeya D."/>
            <person name="Jung N."/>
            <person name="Uechi K."/>
            <person name="Horii T."/>
            <person name="Iida T."/>
            <person name="Fujita J."/>
            <person name="Nakamura S."/>
        </authorList>
    </citation>
    <scope>NUCLEOTIDE SEQUENCE [LARGE SCALE GENOMIC DNA]</scope>
    <source>
        <strain evidence="2 3">JCM 12375</strain>
    </source>
</reference>
<sequence>MTGSFAVAGTTAGRDAYANRMAAPTLALTSRASTTNNATRVARTVTQARRKPNSPNHNQSTYASNNGATTNNTVTRPTNAVTSVIRARRESIGTLPDSGLAIMRSALIRWRAQVLSNDQR</sequence>
<protein>
    <submittedName>
        <fullName evidence="2">Uncharacterized protein</fullName>
    </submittedName>
</protein>
<feature type="region of interest" description="Disordered" evidence="1">
    <location>
        <begin position="45"/>
        <end position="81"/>
    </location>
</feature>